<dbReference type="EMBL" id="BLAE01000019">
    <property type="protein sequence ID" value="GES10074.1"/>
    <property type="molecule type" value="Genomic_DNA"/>
</dbReference>
<dbReference type="Proteomes" id="UP000331127">
    <property type="component" value="Unassembled WGS sequence"/>
</dbReference>
<dbReference type="RefSeq" id="WP_155355555.1">
    <property type="nucleotide sequence ID" value="NZ_BAAAHL010000039.1"/>
</dbReference>
<evidence type="ECO:0000313" key="2">
    <source>
        <dbReference type="EMBL" id="GES10074.1"/>
    </source>
</evidence>
<sequence length="132" mass="14612">MTLATEVKKLTESKPFYAITGAGDFAMEKIRELPEQLSKLQDRQGDAKKYAERVQDRAGSYARELPGKTREYAETISSRLNELYDDLAKRGRKVVRKVSGGAAIELEEVAESAGARRAPAKKPVTPRAKTKA</sequence>
<keyword evidence="3" id="KW-1185">Reference proteome</keyword>
<dbReference type="AlphaFoldDB" id="A0A5M3WMG7"/>
<evidence type="ECO:0000256" key="1">
    <source>
        <dbReference type="SAM" id="MobiDB-lite"/>
    </source>
</evidence>
<evidence type="ECO:0008006" key="4">
    <source>
        <dbReference type="Google" id="ProtNLM"/>
    </source>
</evidence>
<protein>
    <recommendedName>
        <fullName evidence="4">Heparin-binding hemagglutinin</fullName>
    </recommendedName>
</protein>
<name>A0A5M3WMG7_9ACTN</name>
<dbReference type="OrthoDB" id="3539443at2"/>
<dbReference type="Gene3D" id="1.20.120.20">
    <property type="entry name" value="Apolipoprotein"/>
    <property type="match status" value="1"/>
</dbReference>
<feature type="region of interest" description="Disordered" evidence="1">
    <location>
        <begin position="111"/>
        <end position="132"/>
    </location>
</feature>
<accession>A0A5M3WMG7</accession>
<evidence type="ECO:0000313" key="3">
    <source>
        <dbReference type="Proteomes" id="UP000331127"/>
    </source>
</evidence>
<organism evidence="2 3">
    <name type="scientific">Acrocarpospora macrocephala</name>
    <dbReference type="NCBI Taxonomy" id="150177"/>
    <lineage>
        <taxon>Bacteria</taxon>
        <taxon>Bacillati</taxon>
        <taxon>Actinomycetota</taxon>
        <taxon>Actinomycetes</taxon>
        <taxon>Streptosporangiales</taxon>
        <taxon>Streptosporangiaceae</taxon>
        <taxon>Acrocarpospora</taxon>
    </lineage>
</organism>
<proteinExistence type="predicted"/>
<gene>
    <name evidence="2" type="ORF">Amac_036710</name>
</gene>
<reference evidence="2 3" key="1">
    <citation type="submission" date="2019-10" db="EMBL/GenBank/DDBJ databases">
        <title>Whole genome shotgun sequence of Acrocarpospora macrocephala NBRC 16266.</title>
        <authorList>
            <person name="Ichikawa N."/>
            <person name="Kimura A."/>
            <person name="Kitahashi Y."/>
            <person name="Komaki H."/>
            <person name="Oguchi A."/>
        </authorList>
    </citation>
    <scope>NUCLEOTIDE SEQUENCE [LARGE SCALE GENOMIC DNA]</scope>
    <source>
        <strain evidence="2 3">NBRC 16266</strain>
    </source>
</reference>
<comment type="caution">
    <text evidence="2">The sequence shown here is derived from an EMBL/GenBank/DDBJ whole genome shotgun (WGS) entry which is preliminary data.</text>
</comment>